<feature type="compositionally biased region" description="Basic and acidic residues" evidence="1">
    <location>
        <begin position="30"/>
        <end position="39"/>
    </location>
</feature>
<evidence type="ECO:0000313" key="3">
    <source>
        <dbReference type="Proteomes" id="UP000792865"/>
    </source>
</evidence>
<evidence type="ECO:0000256" key="1">
    <source>
        <dbReference type="SAM" id="MobiDB-lite"/>
    </source>
</evidence>
<proteinExistence type="predicted"/>
<feature type="region of interest" description="Disordered" evidence="1">
    <location>
        <begin position="30"/>
        <end position="61"/>
    </location>
</feature>
<dbReference type="EMBL" id="CP022933">
    <property type="protein sequence ID" value="ASV34474.1"/>
    <property type="molecule type" value="Genomic_DNA"/>
</dbReference>
<geneLocation type="plasmid" evidence="2 3">
    <name>p1_M47_H.defensa</name>
</geneLocation>
<keyword evidence="2" id="KW-0614">Plasmid</keyword>
<sequence>MRKYASVKVIYTWSQIMPLFCWEKSQVETETDKNVEQPRGEGGQQHIVDSMSDDLPSLHLI</sequence>
<name>A0AAC9VNN9_9ENTR</name>
<dbReference type="Proteomes" id="UP000792865">
    <property type="component" value="Plasmid p1_M47_H.defensa"/>
</dbReference>
<organism evidence="2 3">
    <name type="scientific">Candidatus Williamhamiltonella defendens</name>
    <dbReference type="NCBI Taxonomy" id="138072"/>
    <lineage>
        <taxon>Bacteria</taxon>
        <taxon>Pseudomonadati</taxon>
        <taxon>Pseudomonadota</taxon>
        <taxon>Gammaproteobacteria</taxon>
        <taxon>Enterobacterales</taxon>
        <taxon>Enterobacteriaceae</taxon>
        <taxon>aphid secondary symbionts</taxon>
        <taxon>Candidatus Williamhamiltonella</taxon>
    </lineage>
</organism>
<evidence type="ECO:0000313" key="2">
    <source>
        <dbReference type="EMBL" id="ASV34474.1"/>
    </source>
</evidence>
<accession>A0AAC9VNN9</accession>
<gene>
    <name evidence="2" type="ORF">CJJ18_10630</name>
</gene>
<protein>
    <submittedName>
        <fullName evidence="2">Uncharacterized protein</fullName>
    </submittedName>
</protein>
<dbReference type="AlphaFoldDB" id="A0AAC9VNN9"/>
<reference evidence="2" key="1">
    <citation type="submission" date="2017-08" db="EMBL/GenBank/DDBJ databases">
        <title>Genome sequence of Candidatus Hamiltonella defensa from Acyrthosiphon pisum strain MI47.</title>
        <authorList>
            <person name="Patel V.A."/>
            <person name="Chevignon G."/>
            <person name="Russell J.A."/>
            <person name="Oliver K.M."/>
        </authorList>
    </citation>
    <scope>NUCLEOTIDE SEQUENCE</scope>
    <source>
        <strain evidence="2">MI47</strain>
        <plasmid evidence="2">p1_M47_H.defensa</plasmid>
    </source>
</reference>